<dbReference type="SMART" id="SM00530">
    <property type="entry name" value="HTH_XRE"/>
    <property type="match status" value="1"/>
</dbReference>
<organism evidence="2 3">
    <name type="scientific">Sporosarcina psychrophila</name>
    <name type="common">Bacillus psychrophilus</name>
    <dbReference type="NCBI Taxonomy" id="1476"/>
    <lineage>
        <taxon>Bacteria</taxon>
        <taxon>Bacillati</taxon>
        <taxon>Bacillota</taxon>
        <taxon>Bacilli</taxon>
        <taxon>Bacillales</taxon>
        <taxon>Caryophanaceae</taxon>
        <taxon>Sporosarcina</taxon>
    </lineage>
</organism>
<dbReference type="Pfam" id="PF21259">
    <property type="entry name" value="Rgg_C"/>
    <property type="match status" value="1"/>
</dbReference>
<dbReference type="InterPro" id="IPR053163">
    <property type="entry name" value="HTH-type_regulator_Rgg"/>
</dbReference>
<comment type="caution">
    <text evidence="2">The sequence shown here is derived from an EMBL/GenBank/DDBJ whole genome shotgun (WGS) entry which is preliminary data.</text>
</comment>
<dbReference type="RefSeq" id="WP_338652350.1">
    <property type="nucleotide sequence ID" value="NZ_CP146246.1"/>
</dbReference>
<dbReference type="PANTHER" id="PTHR37038">
    <property type="entry name" value="TRANSCRIPTIONAL REGULATOR-RELATED"/>
    <property type="match status" value="1"/>
</dbReference>
<dbReference type="CDD" id="cd00093">
    <property type="entry name" value="HTH_XRE"/>
    <property type="match status" value="1"/>
</dbReference>
<proteinExistence type="predicted"/>
<dbReference type="InterPro" id="IPR001387">
    <property type="entry name" value="Cro/C1-type_HTH"/>
</dbReference>
<protein>
    <submittedName>
        <fullName evidence="2">Transcriptional regulator with XRE-family HTH domain</fullName>
    </submittedName>
</protein>
<gene>
    <name evidence="2" type="ORF">ABIC55_002039</name>
</gene>
<sequence>MLNGNTIKKIRINKGYTQKYVAKDILSQSSYSKFEAELSDVHSIAYINFLDRLDMTLEEVRFINNDFKHGQVQQIINNFFSLPYNDVTALEKIKIEINNALKKHQNILLLDIKLICEALISLNIKNDINIVRIIVEPVWNRLSKLNQWYLSDILLINTILYFFPNDTAIAISSRIIERLELYDGFQNSQKLIISFKINLTLLLIKEGDFLKALEMLTIIIQKHKKSMSYQSLAVCFARISICNNKLGRTNATTCIQQARLLLKIYDDLDFLVNVEKEYAYYK</sequence>
<name>A0ABV2K786_SPOPS</name>
<dbReference type="SUPFAM" id="SSF47413">
    <property type="entry name" value="lambda repressor-like DNA-binding domains"/>
    <property type="match status" value="1"/>
</dbReference>
<accession>A0ABV2K786</accession>
<reference evidence="2 3" key="1">
    <citation type="submission" date="2024-06" db="EMBL/GenBank/DDBJ databases">
        <title>Sorghum-associated microbial communities from plants grown in Nebraska, USA.</title>
        <authorList>
            <person name="Schachtman D."/>
        </authorList>
    </citation>
    <scope>NUCLEOTIDE SEQUENCE [LARGE SCALE GENOMIC DNA]</scope>
    <source>
        <strain evidence="2 3">1288</strain>
    </source>
</reference>
<dbReference type="EMBL" id="JBEPME010000002">
    <property type="protein sequence ID" value="MET3656952.1"/>
    <property type="molecule type" value="Genomic_DNA"/>
</dbReference>
<evidence type="ECO:0000313" key="3">
    <source>
        <dbReference type="Proteomes" id="UP001549104"/>
    </source>
</evidence>
<evidence type="ECO:0000259" key="1">
    <source>
        <dbReference type="PROSITE" id="PS50943"/>
    </source>
</evidence>
<keyword evidence="3" id="KW-1185">Reference proteome</keyword>
<dbReference type="Proteomes" id="UP001549104">
    <property type="component" value="Unassembled WGS sequence"/>
</dbReference>
<dbReference type="InterPro" id="IPR010982">
    <property type="entry name" value="Lambda_DNA-bd_dom_sf"/>
</dbReference>
<dbReference type="InterPro" id="IPR010057">
    <property type="entry name" value="Transcription_activator_Rgg_C"/>
</dbReference>
<feature type="domain" description="HTH cro/C1-type" evidence="1">
    <location>
        <begin position="7"/>
        <end position="60"/>
    </location>
</feature>
<dbReference type="InterPro" id="IPR011990">
    <property type="entry name" value="TPR-like_helical_dom_sf"/>
</dbReference>
<dbReference type="PROSITE" id="PS50943">
    <property type="entry name" value="HTH_CROC1"/>
    <property type="match status" value="1"/>
</dbReference>
<dbReference type="PANTHER" id="PTHR37038:SF13">
    <property type="entry name" value="HTH CRO_C1-TYPE DOMAIN-CONTAINING PROTEIN"/>
    <property type="match status" value="1"/>
</dbReference>
<dbReference type="Gene3D" id="1.25.40.10">
    <property type="entry name" value="Tetratricopeptide repeat domain"/>
    <property type="match status" value="1"/>
</dbReference>
<evidence type="ECO:0000313" key="2">
    <source>
        <dbReference type="EMBL" id="MET3656952.1"/>
    </source>
</evidence>